<feature type="transmembrane region" description="Helical" evidence="7">
    <location>
        <begin position="85"/>
        <end position="106"/>
    </location>
</feature>
<evidence type="ECO:0000256" key="3">
    <source>
        <dbReference type="ARBA" id="ARBA00022475"/>
    </source>
</evidence>
<evidence type="ECO:0000256" key="4">
    <source>
        <dbReference type="ARBA" id="ARBA00022692"/>
    </source>
</evidence>
<proteinExistence type="predicted"/>
<keyword evidence="3" id="KW-1003">Cell membrane</keyword>
<protein>
    <submittedName>
        <fullName evidence="9">Sugar ABC transporter permease</fullName>
    </submittedName>
</protein>
<dbReference type="InterPro" id="IPR000515">
    <property type="entry name" value="MetI-like"/>
</dbReference>
<dbReference type="InterPro" id="IPR035906">
    <property type="entry name" value="MetI-like_sf"/>
</dbReference>
<evidence type="ECO:0000256" key="7">
    <source>
        <dbReference type="SAM" id="Phobius"/>
    </source>
</evidence>
<evidence type="ECO:0000313" key="10">
    <source>
        <dbReference type="Proteomes" id="UP000611629"/>
    </source>
</evidence>
<comment type="caution">
    <text evidence="9">The sequence shown here is derived from an EMBL/GenBank/DDBJ whole genome shotgun (WGS) entry which is preliminary data.</text>
</comment>
<dbReference type="Proteomes" id="UP000611629">
    <property type="component" value="Unassembled WGS sequence"/>
</dbReference>
<comment type="subcellular location">
    <subcellularLocation>
        <location evidence="1">Cell membrane</location>
        <topology evidence="1">Multi-pass membrane protein</topology>
    </subcellularLocation>
</comment>
<feature type="transmembrane region" description="Helical" evidence="7">
    <location>
        <begin position="227"/>
        <end position="246"/>
    </location>
</feature>
<dbReference type="EMBL" id="JACBNQ010000023">
    <property type="protein sequence ID" value="NYB75569.1"/>
    <property type="molecule type" value="Genomic_DNA"/>
</dbReference>
<dbReference type="PANTHER" id="PTHR30193">
    <property type="entry name" value="ABC TRANSPORTER PERMEASE PROTEIN"/>
    <property type="match status" value="1"/>
</dbReference>
<sequence>MKKYSMMKYILPSIFGVAFLNLVPFIIAQKYVFFSSGGSFTDIFSNMGFIISIKNTAVFMSVFIPLAVIIGFVTAFLTEYLKLSFWVQAAVILPITVPASSVSGFFREIAASSALENINGLFIVGFIFLWSCIGYTYIIFLISLKNRDKSIEEAAYLDGSGTLRTIFSIMLPLHSEALVLAVIVSTYNSLKIFRMTYAIFGEYPDYRMFMIQNFLHLKLKELSLDTLMAGADILLAFIFILLFFILRSGRKHKIKMSL</sequence>
<dbReference type="AlphaFoldDB" id="A0A974BLI1"/>
<keyword evidence="4 7" id="KW-0812">Transmembrane</keyword>
<evidence type="ECO:0000256" key="5">
    <source>
        <dbReference type="ARBA" id="ARBA00022989"/>
    </source>
</evidence>
<dbReference type="CDD" id="cd06261">
    <property type="entry name" value="TM_PBP2"/>
    <property type="match status" value="1"/>
</dbReference>
<organism evidence="9 10">
    <name type="scientific">Sedimentibacter hydroxybenzoicus DSM 7310</name>
    <dbReference type="NCBI Taxonomy" id="1123245"/>
    <lineage>
        <taxon>Bacteria</taxon>
        <taxon>Bacillati</taxon>
        <taxon>Bacillota</taxon>
        <taxon>Tissierellia</taxon>
        <taxon>Sedimentibacter</taxon>
    </lineage>
</organism>
<evidence type="ECO:0000313" key="9">
    <source>
        <dbReference type="EMBL" id="NYB75569.1"/>
    </source>
</evidence>
<feature type="transmembrane region" description="Helical" evidence="7">
    <location>
        <begin position="57"/>
        <end position="78"/>
    </location>
</feature>
<keyword evidence="10" id="KW-1185">Reference proteome</keyword>
<feature type="transmembrane region" description="Helical" evidence="7">
    <location>
        <begin position="165"/>
        <end position="187"/>
    </location>
</feature>
<dbReference type="SUPFAM" id="SSF161098">
    <property type="entry name" value="MetI-like"/>
    <property type="match status" value="1"/>
</dbReference>
<keyword evidence="6 7" id="KW-0472">Membrane</keyword>
<dbReference type="Gene3D" id="1.10.3720.10">
    <property type="entry name" value="MetI-like"/>
    <property type="match status" value="1"/>
</dbReference>
<dbReference type="PROSITE" id="PS50928">
    <property type="entry name" value="ABC_TM1"/>
    <property type="match status" value="1"/>
</dbReference>
<keyword evidence="2" id="KW-0813">Transport</keyword>
<dbReference type="GO" id="GO:0055085">
    <property type="term" value="P:transmembrane transport"/>
    <property type="evidence" value="ECO:0007669"/>
    <property type="project" value="InterPro"/>
</dbReference>
<name>A0A974BLI1_SEDHY</name>
<dbReference type="InterPro" id="IPR051393">
    <property type="entry name" value="ABC_transporter_permease"/>
</dbReference>
<evidence type="ECO:0000256" key="1">
    <source>
        <dbReference type="ARBA" id="ARBA00004651"/>
    </source>
</evidence>
<evidence type="ECO:0000256" key="6">
    <source>
        <dbReference type="ARBA" id="ARBA00023136"/>
    </source>
</evidence>
<keyword evidence="5 7" id="KW-1133">Transmembrane helix</keyword>
<dbReference type="RefSeq" id="WP_179239279.1">
    <property type="nucleotide sequence ID" value="NZ_JACBNQ010000023.1"/>
</dbReference>
<evidence type="ECO:0000259" key="8">
    <source>
        <dbReference type="PROSITE" id="PS50928"/>
    </source>
</evidence>
<gene>
    <name evidence="9" type="ORF">HZF24_15585</name>
</gene>
<accession>A0A974BLI1</accession>
<dbReference type="GO" id="GO:0005886">
    <property type="term" value="C:plasma membrane"/>
    <property type="evidence" value="ECO:0007669"/>
    <property type="project" value="UniProtKB-SubCell"/>
</dbReference>
<feature type="domain" description="ABC transmembrane type-1" evidence="8">
    <location>
        <begin position="53"/>
        <end position="246"/>
    </location>
</feature>
<reference evidence="9" key="1">
    <citation type="submission" date="2020-07" db="EMBL/GenBank/DDBJ databases">
        <title>Genomic analysis of a strain of Sedimentibacter Hydroxybenzoicus DSM7310.</title>
        <authorList>
            <person name="Ma S."/>
        </authorList>
    </citation>
    <scope>NUCLEOTIDE SEQUENCE</scope>
    <source>
        <strain evidence="9">DSM 7310</strain>
    </source>
</reference>
<feature type="transmembrane region" description="Helical" evidence="7">
    <location>
        <begin position="118"/>
        <end position="144"/>
    </location>
</feature>
<evidence type="ECO:0000256" key="2">
    <source>
        <dbReference type="ARBA" id="ARBA00022448"/>
    </source>
</evidence>
<dbReference type="PANTHER" id="PTHR30193:SF37">
    <property type="entry name" value="INNER MEMBRANE ABC TRANSPORTER PERMEASE PROTEIN YCJO"/>
    <property type="match status" value="1"/>
</dbReference>